<reference evidence="3" key="2">
    <citation type="submission" date="2020-09" db="EMBL/GenBank/DDBJ databases">
        <authorList>
            <person name="Sun Q."/>
            <person name="Zhou Y."/>
        </authorList>
    </citation>
    <scope>NUCLEOTIDE SEQUENCE</scope>
    <source>
        <strain evidence="3">CGMCC 1.15725</strain>
    </source>
</reference>
<dbReference type="FunFam" id="3.40.50.720:FF:000084">
    <property type="entry name" value="Short-chain dehydrogenase reductase"/>
    <property type="match status" value="1"/>
</dbReference>
<comment type="caution">
    <text evidence="3">The sequence shown here is derived from an EMBL/GenBank/DDBJ whole genome shotgun (WGS) entry which is preliminary data.</text>
</comment>
<dbReference type="Gene3D" id="3.40.50.720">
    <property type="entry name" value="NAD(P)-binding Rossmann-like Domain"/>
    <property type="match status" value="1"/>
</dbReference>
<dbReference type="AlphaFoldDB" id="A0A8J2YUC1"/>
<dbReference type="InterPro" id="IPR020904">
    <property type="entry name" value="Sc_DH/Rdtase_CS"/>
</dbReference>
<dbReference type="SMART" id="SM00822">
    <property type="entry name" value="PKS_KR"/>
    <property type="match status" value="1"/>
</dbReference>
<keyword evidence="4" id="KW-1185">Reference proteome</keyword>
<dbReference type="CDD" id="cd05233">
    <property type="entry name" value="SDR_c"/>
    <property type="match status" value="1"/>
</dbReference>
<dbReference type="InterPro" id="IPR036291">
    <property type="entry name" value="NAD(P)-bd_dom_sf"/>
</dbReference>
<evidence type="ECO:0000313" key="4">
    <source>
        <dbReference type="Proteomes" id="UP000646365"/>
    </source>
</evidence>
<organism evidence="3 4">
    <name type="scientific">Aliidongia dinghuensis</name>
    <dbReference type="NCBI Taxonomy" id="1867774"/>
    <lineage>
        <taxon>Bacteria</taxon>
        <taxon>Pseudomonadati</taxon>
        <taxon>Pseudomonadota</taxon>
        <taxon>Alphaproteobacteria</taxon>
        <taxon>Rhodospirillales</taxon>
        <taxon>Dongiaceae</taxon>
        <taxon>Aliidongia</taxon>
    </lineage>
</organism>
<dbReference type="NCBIfam" id="NF005559">
    <property type="entry name" value="PRK07231.1"/>
    <property type="match status" value="1"/>
</dbReference>
<evidence type="ECO:0000313" key="3">
    <source>
        <dbReference type="EMBL" id="GGF21989.1"/>
    </source>
</evidence>
<gene>
    <name evidence="3" type="ORF">GCM10011611_30090</name>
</gene>
<dbReference type="Pfam" id="PF13561">
    <property type="entry name" value="adh_short_C2"/>
    <property type="match status" value="1"/>
</dbReference>
<dbReference type="InterPro" id="IPR057326">
    <property type="entry name" value="KR_dom"/>
</dbReference>
<dbReference type="EMBL" id="BMJQ01000007">
    <property type="protein sequence ID" value="GGF21989.1"/>
    <property type="molecule type" value="Genomic_DNA"/>
</dbReference>
<dbReference type="PRINTS" id="PR00080">
    <property type="entry name" value="SDRFAMILY"/>
</dbReference>
<dbReference type="Proteomes" id="UP000646365">
    <property type="component" value="Unassembled WGS sequence"/>
</dbReference>
<feature type="domain" description="Ketoreductase" evidence="2">
    <location>
        <begin position="12"/>
        <end position="192"/>
    </location>
</feature>
<reference evidence="3" key="1">
    <citation type="journal article" date="2014" name="Int. J. Syst. Evol. Microbiol.">
        <title>Complete genome sequence of Corynebacterium casei LMG S-19264T (=DSM 44701T), isolated from a smear-ripened cheese.</title>
        <authorList>
            <consortium name="US DOE Joint Genome Institute (JGI-PGF)"/>
            <person name="Walter F."/>
            <person name="Albersmeier A."/>
            <person name="Kalinowski J."/>
            <person name="Ruckert C."/>
        </authorList>
    </citation>
    <scope>NUCLEOTIDE SEQUENCE</scope>
    <source>
        <strain evidence="3">CGMCC 1.15725</strain>
    </source>
</reference>
<protein>
    <submittedName>
        <fullName evidence="3">Dehydrogenase</fullName>
    </submittedName>
</protein>
<evidence type="ECO:0000259" key="2">
    <source>
        <dbReference type="SMART" id="SM00822"/>
    </source>
</evidence>
<dbReference type="RefSeq" id="WP_189047128.1">
    <property type="nucleotide sequence ID" value="NZ_BMJQ01000007.1"/>
</dbReference>
<dbReference type="PRINTS" id="PR00081">
    <property type="entry name" value="GDHRDH"/>
</dbReference>
<dbReference type="InterPro" id="IPR002347">
    <property type="entry name" value="SDR_fam"/>
</dbReference>
<dbReference type="PROSITE" id="PS00061">
    <property type="entry name" value="ADH_SHORT"/>
    <property type="match status" value="1"/>
</dbReference>
<dbReference type="SUPFAM" id="SSF51735">
    <property type="entry name" value="NAD(P)-binding Rossmann-fold domains"/>
    <property type="match status" value="1"/>
</dbReference>
<sequence>MPVPSLFDLSGKTALVTGSSRGIGRAIAVEFARHGARVTVSSRKLDACHEVVAEIEAEGGTAIAIGANVNDKAQLQALVDGTVKAHGAVDILVCNAAVNPYYGPISGIGDEAWDKIMNANVRSNLWLSQMVAPGMAEKGEGSIIFLSSIAGLRGSPVIGAYGVSKAADMHLARNLALDWGKQGIRVNTIAPGLVKTDFAKALWDDPATLKKVLATSPLGRIGDPRDIAGAAVFLASKAGYFMTGETIVVDGGAMIGGSL</sequence>
<comment type="similarity">
    <text evidence="1">Belongs to the short-chain dehydrogenases/reductases (SDR) family.</text>
</comment>
<dbReference type="PANTHER" id="PTHR43943">
    <property type="entry name" value="DEHYDROGENASE/REDUCTASE (SDR FAMILY) MEMBER 4"/>
    <property type="match status" value="1"/>
</dbReference>
<accession>A0A8J2YUC1</accession>
<dbReference type="PANTHER" id="PTHR43943:SF2">
    <property type="entry name" value="DEHYDROGENASE_REDUCTASE 4"/>
    <property type="match status" value="1"/>
</dbReference>
<name>A0A8J2YUC1_9PROT</name>
<evidence type="ECO:0000256" key="1">
    <source>
        <dbReference type="ARBA" id="ARBA00006484"/>
    </source>
</evidence>
<proteinExistence type="inferred from homology"/>